<dbReference type="GO" id="GO:0016791">
    <property type="term" value="F:phosphatase activity"/>
    <property type="evidence" value="ECO:0007669"/>
    <property type="project" value="TreeGrafter"/>
</dbReference>
<keyword evidence="6" id="KW-1185">Reference proteome</keyword>
<evidence type="ECO:0000313" key="6">
    <source>
        <dbReference type="Proteomes" id="UP000570361"/>
    </source>
</evidence>
<sequence length="229" mass="25762">MAIRGVLFDLDNTLLNRKQAFERYARYLIEQYAHVNNDDELEAYVASMIRADQNGYRSKKELYTELRDTLPLKDAATTVEQLLQTWFTQFSSFTVHMDGALDILEALRNDGYRLGLITNGSSGSQHGKIDRAGIRHYFDALIVSDDVGVKKPQPAIYAIALERLGLTPEESIYIGDHPINDIQGANAAGLRAVWLEGFMQWPQGGAAHPHVIYHLSELRSLLMELNRGA</sequence>
<dbReference type="Gene3D" id="1.10.150.520">
    <property type="match status" value="1"/>
</dbReference>
<dbReference type="PRINTS" id="PR00413">
    <property type="entry name" value="HADHALOGNASE"/>
</dbReference>
<dbReference type="InterPro" id="IPR006439">
    <property type="entry name" value="HAD-SF_hydro_IA"/>
</dbReference>
<name>A0A7W5B345_9BACL</name>
<dbReference type="PANTHER" id="PTHR46470:SF2">
    <property type="entry name" value="GLYCERALDEHYDE 3-PHOSPHATE PHOSPHATASE"/>
    <property type="match status" value="1"/>
</dbReference>
<dbReference type="SFLD" id="SFLDS00003">
    <property type="entry name" value="Haloacid_Dehalogenase"/>
    <property type="match status" value="1"/>
</dbReference>
<dbReference type="GO" id="GO:0046872">
    <property type="term" value="F:metal ion binding"/>
    <property type="evidence" value="ECO:0007669"/>
    <property type="project" value="UniProtKB-KW"/>
</dbReference>
<dbReference type="GO" id="GO:0044281">
    <property type="term" value="P:small molecule metabolic process"/>
    <property type="evidence" value="ECO:0007669"/>
    <property type="project" value="UniProtKB-ARBA"/>
</dbReference>
<dbReference type="NCBIfam" id="TIGR01549">
    <property type="entry name" value="HAD-SF-IA-v1"/>
    <property type="match status" value="1"/>
</dbReference>
<keyword evidence="2" id="KW-0479">Metal-binding</keyword>
<dbReference type="SFLD" id="SFLDG01135">
    <property type="entry name" value="C1.5.6:_HAD__Beta-PGM__Phospha"/>
    <property type="match status" value="1"/>
</dbReference>
<dbReference type="SUPFAM" id="SSF56784">
    <property type="entry name" value="HAD-like"/>
    <property type="match status" value="1"/>
</dbReference>
<dbReference type="NCBIfam" id="TIGR01509">
    <property type="entry name" value="HAD-SF-IA-v3"/>
    <property type="match status" value="1"/>
</dbReference>
<comment type="caution">
    <text evidence="5">The sequence shown here is derived from an EMBL/GenBank/DDBJ whole genome shotgun (WGS) entry which is preliminary data.</text>
</comment>
<dbReference type="EMBL" id="JACHXK010000019">
    <property type="protein sequence ID" value="MBB3113550.1"/>
    <property type="molecule type" value="Genomic_DNA"/>
</dbReference>
<dbReference type="Gene3D" id="3.40.50.1000">
    <property type="entry name" value="HAD superfamily/HAD-like"/>
    <property type="match status" value="1"/>
</dbReference>
<dbReference type="RefSeq" id="WP_183603620.1">
    <property type="nucleotide sequence ID" value="NZ_JACHXK010000019.1"/>
</dbReference>
<evidence type="ECO:0000256" key="2">
    <source>
        <dbReference type="ARBA" id="ARBA00022723"/>
    </source>
</evidence>
<dbReference type="InterPro" id="IPR006549">
    <property type="entry name" value="HAD-SF_hydro_IIIA"/>
</dbReference>
<dbReference type="Pfam" id="PF13419">
    <property type="entry name" value="HAD_2"/>
    <property type="match status" value="1"/>
</dbReference>
<dbReference type="PANTHER" id="PTHR46470">
    <property type="entry name" value="N-ACYLNEURAMINATE-9-PHOSPHATASE"/>
    <property type="match status" value="1"/>
</dbReference>
<dbReference type="InterPro" id="IPR023214">
    <property type="entry name" value="HAD_sf"/>
</dbReference>
<evidence type="ECO:0000313" key="5">
    <source>
        <dbReference type="EMBL" id="MBB3113550.1"/>
    </source>
</evidence>
<evidence type="ECO:0000256" key="4">
    <source>
        <dbReference type="ARBA" id="ARBA00022842"/>
    </source>
</evidence>
<organism evidence="5 6">
    <name type="scientific">Paenibacillus phyllosphaerae</name>
    <dbReference type="NCBI Taxonomy" id="274593"/>
    <lineage>
        <taxon>Bacteria</taxon>
        <taxon>Bacillati</taxon>
        <taxon>Bacillota</taxon>
        <taxon>Bacilli</taxon>
        <taxon>Bacillales</taxon>
        <taxon>Paenibacillaceae</taxon>
        <taxon>Paenibacillus</taxon>
    </lineage>
</organism>
<comment type="cofactor">
    <cofactor evidence="1">
        <name>Mg(2+)</name>
        <dbReference type="ChEBI" id="CHEBI:18420"/>
    </cofactor>
</comment>
<dbReference type="InterPro" id="IPR051400">
    <property type="entry name" value="HAD-like_hydrolase"/>
</dbReference>
<dbReference type="AlphaFoldDB" id="A0A7W5B345"/>
<proteinExistence type="predicted"/>
<keyword evidence="4" id="KW-0460">Magnesium</keyword>
<dbReference type="InterPro" id="IPR041492">
    <property type="entry name" value="HAD_2"/>
</dbReference>
<dbReference type="SFLD" id="SFLDG01129">
    <property type="entry name" value="C1.5:_HAD__Beta-PGM__Phosphata"/>
    <property type="match status" value="1"/>
</dbReference>
<keyword evidence="3 5" id="KW-0378">Hydrolase</keyword>
<reference evidence="5 6" key="1">
    <citation type="submission" date="2020-08" db="EMBL/GenBank/DDBJ databases">
        <title>Genomic Encyclopedia of Type Strains, Phase III (KMG-III): the genomes of soil and plant-associated and newly described type strains.</title>
        <authorList>
            <person name="Whitman W."/>
        </authorList>
    </citation>
    <scope>NUCLEOTIDE SEQUENCE [LARGE SCALE GENOMIC DNA]</scope>
    <source>
        <strain evidence="5 6">CECT 5862</strain>
    </source>
</reference>
<evidence type="ECO:0000256" key="3">
    <source>
        <dbReference type="ARBA" id="ARBA00022801"/>
    </source>
</evidence>
<protein>
    <submittedName>
        <fullName evidence="5">Putative hydrolase of the HAD superfamily</fullName>
    </submittedName>
</protein>
<evidence type="ECO:0000256" key="1">
    <source>
        <dbReference type="ARBA" id="ARBA00001946"/>
    </source>
</evidence>
<gene>
    <name evidence="5" type="ORF">FHS18_005662</name>
</gene>
<dbReference type="InterPro" id="IPR036412">
    <property type="entry name" value="HAD-like_sf"/>
</dbReference>
<accession>A0A7W5B345</accession>
<dbReference type="NCBIfam" id="TIGR01662">
    <property type="entry name" value="HAD-SF-IIIA"/>
    <property type="match status" value="1"/>
</dbReference>
<dbReference type="Proteomes" id="UP000570361">
    <property type="component" value="Unassembled WGS sequence"/>
</dbReference>